<dbReference type="Pfam" id="PF10881">
    <property type="entry name" value="DUF2726"/>
    <property type="match status" value="1"/>
</dbReference>
<keyword evidence="2" id="KW-1133">Transmembrane helix</keyword>
<keyword evidence="2" id="KW-0472">Membrane</keyword>
<feature type="region of interest" description="Disordered" evidence="1">
    <location>
        <begin position="214"/>
        <end position="243"/>
    </location>
</feature>
<keyword evidence="5" id="KW-1185">Reference proteome</keyword>
<dbReference type="KEGG" id="hcz:G9Q37_19685"/>
<protein>
    <submittedName>
        <fullName evidence="4">DUF2726 domain-containing protein</fullName>
    </submittedName>
</protein>
<dbReference type="AlphaFoldDB" id="A0A6G8IMG0"/>
<proteinExistence type="predicted"/>
<dbReference type="InterPro" id="IPR024402">
    <property type="entry name" value="DUF2726"/>
</dbReference>
<dbReference type="RefSeq" id="WP_166229973.1">
    <property type="nucleotide sequence ID" value="NZ_CP049989.1"/>
</dbReference>
<organism evidence="4 5">
    <name type="scientific">Hydrogenophaga crocea</name>
    <dbReference type="NCBI Taxonomy" id="2716225"/>
    <lineage>
        <taxon>Bacteria</taxon>
        <taxon>Pseudomonadati</taxon>
        <taxon>Pseudomonadota</taxon>
        <taxon>Betaproteobacteria</taxon>
        <taxon>Burkholderiales</taxon>
        <taxon>Comamonadaceae</taxon>
        <taxon>Hydrogenophaga</taxon>
    </lineage>
</organism>
<dbReference type="EMBL" id="CP049989">
    <property type="protein sequence ID" value="QIM54216.1"/>
    <property type="molecule type" value="Genomic_DNA"/>
</dbReference>
<reference evidence="4 5" key="1">
    <citation type="submission" date="2020-03" db="EMBL/GenBank/DDBJ databases">
        <title>Hydrogenophaga sp. nov. isolated from cyanobacterial mat.</title>
        <authorList>
            <person name="Thorat V."/>
            <person name="Kirdat K."/>
            <person name="Tiwarekar B."/>
            <person name="Costa E.D."/>
            <person name="Yadav A."/>
        </authorList>
    </citation>
    <scope>NUCLEOTIDE SEQUENCE [LARGE SCALE GENOMIC DNA]</scope>
    <source>
        <strain evidence="4 5">BA0156</strain>
    </source>
</reference>
<evidence type="ECO:0000256" key="1">
    <source>
        <dbReference type="SAM" id="MobiDB-lite"/>
    </source>
</evidence>
<evidence type="ECO:0000256" key="2">
    <source>
        <dbReference type="SAM" id="Phobius"/>
    </source>
</evidence>
<feature type="transmembrane region" description="Helical" evidence="2">
    <location>
        <begin position="6"/>
        <end position="23"/>
    </location>
</feature>
<evidence type="ECO:0000313" key="5">
    <source>
        <dbReference type="Proteomes" id="UP000503162"/>
    </source>
</evidence>
<gene>
    <name evidence="4" type="ORF">G9Q37_19685</name>
</gene>
<accession>A0A6G8IMG0</accession>
<dbReference type="Proteomes" id="UP000503162">
    <property type="component" value="Chromosome"/>
</dbReference>
<keyword evidence="2" id="KW-0812">Transmembrane</keyword>
<evidence type="ECO:0000259" key="3">
    <source>
        <dbReference type="Pfam" id="PF10881"/>
    </source>
</evidence>
<evidence type="ECO:0000313" key="4">
    <source>
        <dbReference type="EMBL" id="QIM54216.1"/>
    </source>
</evidence>
<feature type="domain" description="DUF2726" evidence="3">
    <location>
        <begin position="41"/>
        <end position="144"/>
    </location>
</feature>
<sequence length="243" mass="27011">MDLVVIGSVIAVVVLALCVWLYLRFMRSQDDGRDDRYSPERVLSTEQVAMLDYLQDTFPGQVVLPNVSLANMLSVRRAGDKVAAKQRLKEQRVDFVVCGADGRPTFAFDIEQYHLSNAEAKAQRAKVKNRMLKTAGVRFLLLKNGIHRMPSPAEFRAQLNLVELPKPKAAAPAPQAPERDSVIKELESQMSTLDDRFGASAYRDSEVMGLSGLMSLEDELAPPKPRGGERRYDGGSYDVRGGR</sequence>
<name>A0A6G8IMG0_9BURK</name>